<evidence type="ECO:0000256" key="1">
    <source>
        <dbReference type="SAM" id="MobiDB-lite"/>
    </source>
</evidence>
<sequence length="47" mass="4907">MDGSASSRDAGSISGARSSTLNESGPFPVSLIAYNAFHFHHGNSQIQ</sequence>
<gene>
    <name evidence="2" type="ORF">COLO4_36408</name>
</gene>
<reference evidence="3" key="1">
    <citation type="submission" date="2013-09" db="EMBL/GenBank/DDBJ databases">
        <title>Corchorus olitorius genome sequencing.</title>
        <authorList>
            <person name="Alam M."/>
            <person name="Haque M.S."/>
            <person name="Islam M.S."/>
            <person name="Emdad E.M."/>
            <person name="Islam M.M."/>
            <person name="Ahmed B."/>
            <person name="Halim A."/>
            <person name="Hossen Q.M.M."/>
            <person name="Hossain M.Z."/>
            <person name="Ahmed R."/>
            <person name="Khan M.M."/>
            <person name="Islam R."/>
            <person name="Rashid M.M."/>
            <person name="Khan S.A."/>
            <person name="Rahman M.S."/>
            <person name="Alam M."/>
            <person name="Yahiya A.S."/>
            <person name="Khan M.S."/>
            <person name="Azam M.S."/>
            <person name="Haque T."/>
            <person name="Lashkar M.Z.H."/>
            <person name="Akhand A.I."/>
            <person name="Morshed G."/>
            <person name="Roy S."/>
            <person name="Uddin K.S."/>
            <person name="Rabeya T."/>
            <person name="Hossain A.S."/>
            <person name="Chowdhury A."/>
            <person name="Snigdha A.R."/>
            <person name="Mortoza M.S."/>
            <person name="Matin S.A."/>
            <person name="Hoque S.M.E."/>
            <person name="Islam M.K."/>
            <person name="Roy D.K."/>
            <person name="Haider R."/>
            <person name="Moosa M.M."/>
            <person name="Elias S.M."/>
            <person name="Hasan A.M."/>
            <person name="Jahan S."/>
            <person name="Shafiuddin M."/>
            <person name="Mahmood N."/>
            <person name="Shommy N.S."/>
        </authorList>
    </citation>
    <scope>NUCLEOTIDE SEQUENCE [LARGE SCALE GENOMIC DNA]</scope>
    <source>
        <strain evidence="3">cv. O-4</strain>
    </source>
</reference>
<evidence type="ECO:0000313" key="3">
    <source>
        <dbReference type="Proteomes" id="UP000187203"/>
    </source>
</evidence>
<dbReference type="EMBL" id="AWUE01023217">
    <property type="protein sequence ID" value="OMO54578.1"/>
    <property type="molecule type" value="Genomic_DNA"/>
</dbReference>
<comment type="caution">
    <text evidence="2">The sequence shown here is derived from an EMBL/GenBank/DDBJ whole genome shotgun (WGS) entry which is preliminary data.</text>
</comment>
<feature type="region of interest" description="Disordered" evidence="1">
    <location>
        <begin position="1"/>
        <end position="24"/>
    </location>
</feature>
<feature type="compositionally biased region" description="Polar residues" evidence="1">
    <location>
        <begin position="1"/>
        <end position="23"/>
    </location>
</feature>
<name>A0A1R3G902_9ROSI</name>
<dbReference type="Proteomes" id="UP000187203">
    <property type="component" value="Unassembled WGS sequence"/>
</dbReference>
<protein>
    <submittedName>
        <fullName evidence="2">Uncharacterized protein</fullName>
    </submittedName>
</protein>
<evidence type="ECO:0000313" key="2">
    <source>
        <dbReference type="EMBL" id="OMO54578.1"/>
    </source>
</evidence>
<dbReference type="AlphaFoldDB" id="A0A1R3G902"/>
<proteinExistence type="predicted"/>
<organism evidence="2 3">
    <name type="scientific">Corchorus olitorius</name>
    <dbReference type="NCBI Taxonomy" id="93759"/>
    <lineage>
        <taxon>Eukaryota</taxon>
        <taxon>Viridiplantae</taxon>
        <taxon>Streptophyta</taxon>
        <taxon>Embryophyta</taxon>
        <taxon>Tracheophyta</taxon>
        <taxon>Spermatophyta</taxon>
        <taxon>Magnoliopsida</taxon>
        <taxon>eudicotyledons</taxon>
        <taxon>Gunneridae</taxon>
        <taxon>Pentapetalae</taxon>
        <taxon>rosids</taxon>
        <taxon>malvids</taxon>
        <taxon>Malvales</taxon>
        <taxon>Malvaceae</taxon>
        <taxon>Grewioideae</taxon>
        <taxon>Apeibeae</taxon>
        <taxon>Corchorus</taxon>
    </lineage>
</organism>
<dbReference type="OrthoDB" id="10368522at2759"/>
<accession>A0A1R3G902</accession>
<keyword evidence="3" id="KW-1185">Reference proteome</keyword>